<dbReference type="Pfam" id="PF02852">
    <property type="entry name" value="Pyr_redox_dim"/>
    <property type="match status" value="1"/>
</dbReference>
<evidence type="ECO:0000256" key="1">
    <source>
        <dbReference type="ARBA" id="ARBA00001974"/>
    </source>
</evidence>
<gene>
    <name evidence="7" type="ORF">G6N77_16170</name>
</gene>
<keyword evidence="8" id="KW-1185">Reference proteome</keyword>
<dbReference type="PIRSF" id="PIRSF000350">
    <property type="entry name" value="Mercury_reductase_MerA"/>
    <property type="match status" value="1"/>
</dbReference>
<dbReference type="PANTHER" id="PTHR43014">
    <property type="entry name" value="MERCURIC REDUCTASE"/>
    <property type="match status" value="1"/>
</dbReference>
<dbReference type="Gene3D" id="3.50.50.60">
    <property type="entry name" value="FAD/NAD(P)-binding domain"/>
    <property type="match status" value="2"/>
</dbReference>
<evidence type="ECO:0000256" key="2">
    <source>
        <dbReference type="ARBA" id="ARBA00007532"/>
    </source>
</evidence>
<evidence type="ECO:0000256" key="3">
    <source>
        <dbReference type="ARBA" id="ARBA00022630"/>
    </source>
</evidence>
<keyword evidence="3" id="KW-0285">Flavoprotein</keyword>
<dbReference type="InterPro" id="IPR023753">
    <property type="entry name" value="FAD/NAD-binding_dom"/>
</dbReference>
<evidence type="ECO:0000259" key="5">
    <source>
        <dbReference type="Pfam" id="PF02852"/>
    </source>
</evidence>
<feature type="domain" description="FAD/NAD(P)-binding" evidence="6">
    <location>
        <begin position="7"/>
        <end position="331"/>
    </location>
</feature>
<dbReference type="Proteomes" id="UP000479226">
    <property type="component" value="Unassembled WGS sequence"/>
</dbReference>
<dbReference type="Pfam" id="PF07992">
    <property type="entry name" value="Pyr_redox_2"/>
    <property type="match status" value="1"/>
</dbReference>
<evidence type="ECO:0000313" key="7">
    <source>
        <dbReference type="EMBL" id="NGN84979.1"/>
    </source>
</evidence>
<dbReference type="PRINTS" id="PR00411">
    <property type="entry name" value="PNDRDTASEI"/>
</dbReference>
<accession>A0ABX0DDK7</accession>
<dbReference type="SUPFAM" id="SSF55424">
    <property type="entry name" value="FAD/NAD-linked reductases, dimerisation (C-terminal) domain"/>
    <property type="match status" value="1"/>
</dbReference>
<feature type="domain" description="Pyridine nucleotide-disulphide oxidoreductase dimerisation" evidence="5">
    <location>
        <begin position="357"/>
        <end position="463"/>
    </location>
</feature>
<reference evidence="7 8" key="1">
    <citation type="submission" date="2020-02" db="EMBL/GenBank/DDBJ databases">
        <title>Genome sequence of the type strain DSM 27180 of Arthrobacter silviterrae.</title>
        <authorList>
            <person name="Gao J."/>
            <person name="Sun J."/>
        </authorList>
    </citation>
    <scope>NUCLEOTIDE SEQUENCE [LARGE SCALE GENOMIC DNA]</scope>
    <source>
        <strain evidence="7 8">DSM 27180</strain>
    </source>
</reference>
<dbReference type="RefSeq" id="WP_165183204.1">
    <property type="nucleotide sequence ID" value="NZ_JAAKZI010000034.1"/>
</dbReference>
<dbReference type="SUPFAM" id="SSF51905">
    <property type="entry name" value="FAD/NAD(P)-binding domain"/>
    <property type="match status" value="1"/>
</dbReference>
<comment type="similarity">
    <text evidence="2">Belongs to the class-I pyridine nucleotide-disulfide oxidoreductase family.</text>
</comment>
<name>A0ABX0DDK7_9MICC</name>
<proteinExistence type="inferred from homology"/>
<evidence type="ECO:0000256" key="4">
    <source>
        <dbReference type="ARBA" id="ARBA00022827"/>
    </source>
</evidence>
<evidence type="ECO:0000313" key="8">
    <source>
        <dbReference type="Proteomes" id="UP000479226"/>
    </source>
</evidence>
<comment type="cofactor">
    <cofactor evidence="1">
        <name>FAD</name>
        <dbReference type="ChEBI" id="CHEBI:57692"/>
    </cofactor>
</comment>
<comment type="caution">
    <text evidence="7">The sequence shown here is derived from an EMBL/GenBank/DDBJ whole genome shotgun (WGS) entry which is preliminary data.</text>
</comment>
<dbReference type="InterPro" id="IPR036188">
    <property type="entry name" value="FAD/NAD-bd_sf"/>
</dbReference>
<dbReference type="PRINTS" id="PR00368">
    <property type="entry name" value="FADPNR"/>
</dbReference>
<dbReference type="InterPro" id="IPR004099">
    <property type="entry name" value="Pyr_nucl-diS_OxRdtase_dimer"/>
</dbReference>
<keyword evidence="4" id="KW-0274">FAD</keyword>
<dbReference type="Gene3D" id="3.30.390.30">
    <property type="match status" value="1"/>
</dbReference>
<evidence type="ECO:0000259" key="6">
    <source>
        <dbReference type="Pfam" id="PF07992"/>
    </source>
</evidence>
<organism evidence="7 8">
    <name type="scientific">Arthrobacter silviterrae</name>
    <dbReference type="NCBI Taxonomy" id="2026658"/>
    <lineage>
        <taxon>Bacteria</taxon>
        <taxon>Bacillati</taxon>
        <taxon>Actinomycetota</taxon>
        <taxon>Actinomycetes</taxon>
        <taxon>Micrococcales</taxon>
        <taxon>Micrococcaceae</taxon>
        <taxon>Arthrobacter</taxon>
    </lineage>
</organism>
<protein>
    <submittedName>
        <fullName evidence="7">FAD-dependent oxidoreductase</fullName>
    </submittedName>
</protein>
<dbReference type="EMBL" id="JAAKZI010000034">
    <property type="protein sequence ID" value="NGN84979.1"/>
    <property type="molecule type" value="Genomic_DNA"/>
</dbReference>
<dbReference type="InterPro" id="IPR001100">
    <property type="entry name" value="Pyr_nuc-diS_OxRdtase"/>
</dbReference>
<dbReference type="PANTHER" id="PTHR43014:SF2">
    <property type="entry name" value="MERCURIC REDUCTASE"/>
    <property type="match status" value="1"/>
</dbReference>
<sequence length="473" mass="49491">MEIEELDLLVVGGGKAGKSLAMDLAAAGQRVAMVERGMIGGTCINVACIPTKTLVNSARLLSVARRAAEFGITLPGSPAVDIDLLRARKEDVVGTMVAGQRKSFLGSGMDLVIGQARFTAPRTVEVTDDAGTRRLLRGTKVVVNTGMVPFVPDIPGLRAAEPLTSTSILALESLPRSIIILGGGYIGCEFASMLSIMGVAVTVVQRRDTLLPREDADVSAAVAKALEADGVTLRMGVTATSASRRNGAGGSDGTGRAVALALSDGTTVEAEEILVAVGRTPVTGALGLDAAGVELNDSGLVRVDEFLHTTAEGVWAAGDVAGTPQFTHASWNDYRILKSNLAASPAGTLLSTRDRLIPYCVFTTPELGRVGLNEAEARSAGHDVRIAKMPVAAIPRARTVGQLEGMWKAVVERETDQILGVSLLGHESSEVIAVVQLAMLGRLPYQRLRDAVIAHPTMAEGLQLLFSDAFLEP</sequence>
<dbReference type="InterPro" id="IPR016156">
    <property type="entry name" value="FAD/NAD-linked_Rdtase_dimer_sf"/>
</dbReference>